<name>A0A1I8FKB1_9PLAT</name>
<accession>A0A1I8FKB1</accession>
<evidence type="ECO:0000313" key="3">
    <source>
        <dbReference type="WBParaSite" id="maker-unitig_37499-snap-gene-0.2-mRNA-1"/>
    </source>
</evidence>
<protein>
    <submittedName>
        <fullName evidence="3">ADF-H domain-containing protein</fullName>
    </submittedName>
</protein>
<proteinExistence type="inferred from homology"/>
<dbReference type="Proteomes" id="UP000095280">
    <property type="component" value="Unplaced"/>
</dbReference>
<dbReference type="InterPro" id="IPR011992">
    <property type="entry name" value="EF-hand-dom_pair"/>
</dbReference>
<keyword evidence="2" id="KW-1185">Reference proteome</keyword>
<dbReference type="GO" id="GO:0032273">
    <property type="term" value="P:positive regulation of protein polymerization"/>
    <property type="evidence" value="ECO:0007669"/>
    <property type="project" value="TreeGrafter"/>
</dbReference>
<dbReference type="SUPFAM" id="SSF47473">
    <property type="entry name" value="EF-hand"/>
    <property type="match status" value="1"/>
</dbReference>
<dbReference type="AlphaFoldDB" id="A0A1I8FKB1"/>
<dbReference type="PANTHER" id="PTHR12932">
    <property type="entry name" value="P25 ALPHA-RELATED"/>
    <property type="match status" value="1"/>
</dbReference>
<dbReference type="GO" id="GO:0046785">
    <property type="term" value="P:microtubule polymerization"/>
    <property type="evidence" value="ECO:0007669"/>
    <property type="project" value="InterPro"/>
</dbReference>
<organism evidence="2 3">
    <name type="scientific">Macrostomum lignano</name>
    <dbReference type="NCBI Taxonomy" id="282301"/>
    <lineage>
        <taxon>Eukaryota</taxon>
        <taxon>Metazoa</taxon>
        <taxon>Spiralia</taxon>
        <taxon>Lophotrochozoa</taxon>
        <taxon>Platyhelminthes</taxon>
        <taxon>Rhabditophora</taxon>
        <taxon>Macrostomorpha</taxon>
        <taxon>Macrostomida</taxon>
        <taxon>Macrostomidae</taxon>
        <taxon>Macrostomum</taxon>
    </lineage>
</organism>
<evidence type="ECO:0000313" key="2">
    <source>
        <dbReference type="Proteomes" id="UP000095280"/>
    </source>
</evidence>
<dbReference type="GO" id="GO:0005874">
    <property type="term" value="C:microtubule"/>
    <property type="evidence" value="ECO:0007669"/>
    <property type="project" value="TreeGrafter"/>
</dbReference>
<dbReference type="Gene3D" id="1.10.238.10">
    <property type="entry name" value="EF-hand"/>
    <property type="match status" value="1"/>
</dbReference>
<evidence type="ECO:0000256" key="1">
    <source>
        <dbReference type="ARBA" id="ARBA00010994"/>
    </source>
</evidence>
<sequence>MADLKSSFVAFCDATKKGSDKASDKTIKKIFTDCGVFKALKLTSNDMDISVSSFKGKEKIKGDLDYNQFCNFLKHFCAEAATKKKVESADKAEEEVKKLISEKKPTAHGATAASKDGATKRLTDVKGYTGAHKERFDADSGKGKGKEGREDVAKNEGYVSGYKNADTYDEAKKLSAAAASLLLCCCCCCWGLLCLTPRASLGQPLRTGAAANAAEAAPAAPAAGETYEADDVAKIGALMAALDEIGEQRQRQRLDKKAGHPFQSQACFSTESAVRISDEDPSEFFYGRAQLPKEASINVVCIFVRWSCE</sequence>
<dbReference type="PANTHER" id="PTHR12932:SF9">
    <property type="entry name" value="TUBULIN POLYMERIZATION-PROMOTING PROTEIN HOMOLOG"/>
    <property type="match status" value="1"/>
</dbReference>
<dbReference type="GO" id="GO:0015631">
    <property type="term" value="F:tubulin binding"/>
    <property type="evidence" value="ECO:0007669"/>
    <property type="project" value="InterPro"/>
</dbReference>
<dbReference type="Pfam" id="PF05517">
    <property type="entry name" value="p25-alpha"/>
    <property type="match status" value="1"/>
</dbReference>
<comment type="similarity">
    <text evidence="1">Belongs to the TPPP family.</text>
</comment>
<dbReference type="InterPro" id="IPR008907">
    <property type="entry name" value="TPP/p25"/>
</dbReference>
<dbReference type="WBParaSite" id="maker-unitig_37499-snap-gene-0.2-mRNA-1">
    <property type="protein sequence ID" value="maker-unitig_37499-snap-gene-0.2-mRNA-1"/>
    <property type="gene ID" value="maker-unitig_37499-snap-gene-0.2"/>
</dbReference>
<dbReference type="GO" id="GO:0001578">
    <property type="term" value="P:microtubule bundle formation"/>
    <property type="evidence" value="ECO:0007669"/>
    <property type="project" value="TreeGrafter"/>
</dbReference>
<reference evidence="3" key="1">
    <citation type="submission" date="2016-11" db="UniProtKB">
        <authorList>
            <consortium name="WormBaseParasite"/>
        </authorList>
    </citation>
    <scope>IDENTIFICATION</scope>
</reference>